<evidence type="ECO:0000256" key="6">
    <source>
        <dbReference type="ARBA" id="ARBA00022737"/>
    </source>
</evidence>
<evidence type="ECO:0000256" key="15">
    <source>
        <dbReference type="SAM" id="Phobius"/>
    </source>
</evidence>
<comment type="caution">
    <text evidence="20">The sequence shown here is derived from an EMBL/GenBank/DDBJ whole genome shotgun (WGS) entry which is preliminary data.</text>
</comment>
<keyword evidence="9 15" id="KW-0472">Membrane</keyword>
<evidence type="ECO:0000256" key="7">
    <source>
        <dbReference type="ARBA" id="ARBA00022989"/>
    </source>
</evidence>
<feature type="transmembrane region" description="Helical" evidence="15">
    <location>
        <begin position="755"/>
        <end position="778"/>
    </location>
</feature>
<dbReference type="PANTHER" id="PTHR12011">
    <property type="entry name" value="ADHESION G-PROTEIN COUPLED RECEPTOR"/>
    <property type="match status" value="1"/>
</dbReference>
<dbReference type="Gene3D" id="2.60.220.50">
    <property type="match status" value="1"/>
</dbReference>
<comment type="similarity">
    <text evidence="2">Belongs to the G-protein coupled receptor 2 family. Adhesion G-protein coupled receptor (ADGR) subfamily.</text>
</comment>
<feature type="transmembrane region" description="Helical" evidence="15">
    <location>
        <begin position="540"/>
        <end position="562"/>
    </location>
</feature>
<dbReference type="InterPro" id="IPR057244">
    <property type="entry name" value="GAIN_B"/>
</dbReference>
<feature type="transmembrane region" description="Helical" evidence="15">
    <location>
        <begin position="683"/>
        <end position="706"/>
    </location>
</feature>
<keyword evidence="10" id="KW-1015">Disulfide bond</keyword>
<dbReference type="InterPro" id="IPR032471">
    <property type="entry name" value="AGRL2-4_GAIN_subdom_A"/>
</dbReference>
<keyword evidence="11 20" id="KW-0675">Receptor</keyword>
<dbReference type="CDD" id="cd15040">
    <property type="entry name" value="7tmB2_Adhesion"/>
    <property type="match status" value="1"/>
</dbReference>
<feature type="transmembrane region" description="Helical" evidence="15">
    <location>
        <begin position="574"/>
        <end position="594"/>
    </location>
</feature>
<evidence type="ECO:0000256" key="5">
    <source>
        <dbReference type="ARBA" id="ARBA00022729"/>
    </source>
</evidence>
<keyword evidence="7 15" id="KW-1133">Transmembrane helix</keyword>
<evidence type="ECO:0000256" key="12">
    <source>
        <dbReference type="ARBA" id="ARBA00023180"/>
    </source>
</evidence>
<evidence type="ECO:0000259" key="16">
    <source>
        <dbReference type="PROSITE" id="PS50221"/>
    </source>
</evidence>
<feature type="domain" description="Ig-like" evidence="19">
    <location>
        <begin position="89"/>
        <end position="174"/>
    </location>
</feature>
<dbReference type="InterPro" id="IPR036179">
    <property type="entry name" value="Ig-like_dom_sf"/>
</dbReference>
<dbReference type="InterPro" id="IPR003599">
    <property type="entry name" value="Ig_sub"/>
</dbReference>
<dbReference type="SMART" id="SM00303">
    <property type="entry name" value="GPS"/>
    <property type="match status" value="1"/>
</dbReference>
<evidence type="ECO:0000256" key="8">
    <source>
        <dbReference type="ARBA" id="ARBA00023040"/>
    </source>
</evidence>
<feature type="domain" description="G-protein coupled receptors family 2 profile 2" evidence="18">
    <location>
        <begin position="537"/>
        <end position="779"/>
    </location>
</feature>
<keyword evidence="21" id="KW-1185">Reference proteome</keyword>
<dbReference type="EMBL" id="CACRXK020005340">
    <property type="protein sequence ID" value="CAB4005878.1"/>
    <property type="molecule type" value="Genomic_DNA"/>
</dbReference>
<evidence type="ECO:0000256" key="4">
    <source>
        <dbReference type="ARBA" id="ARBA00022692"/>
    </source>
</evidence>
<dbReference type="PANTHER" id="PTHR12011:SF347">
    <property type="entry name" value="FI21270P1-RELATED"/>
    <property type="match status" value="1"/>
</dbReference>
<feature type="compositionally biased region" description="Basic and acidic residues" evidence="14">
    <location>
        <begin position="860"/>
        <end position="871"/>
    </location>
</feature>
<comment type="subcellular location">
    <subcellularLocation>
        <location evidence="1">Cell membrane</location>
        <topology evidence="1">Multi-pass membrane protein</topology>
    </subcellularLocation>
</comment>
<evidence type="ECO:0000313" key="20">
    <source>
        <dbReference type="EMBL" id="CAB4005878.1"/>
    </source>
</evidence>
<feature type="region of interest" description="Disordered" evidence="14">
    <location>
        <begin position="860"/>
        <end position="922"/>
    </location>
</feature>
<evidence type="ECO:0000256" key="9">
    <source>
        <dbReference type="ARBA" id="ARBA00023136"/>
    </source>
</evidence>
<dbReference type="PROSITE" id="PS50261">
    <property type="entry name" value="G_PROTEIN_RECEP_F2_4"/>
    <property type="match status" value="1"/>
</dbReference>
<dbReference type="GO" id="GO:0004930">
    <property type="term" value="F:G protein-coupled receptor activity"/>
    <property type="evidence" value="ECO:0007669"/>
    <property type="project" value="UniProtKB-KW"/>
</dbReference>
<gene>
    <name evidence="20" type="ORF">PACLA_8A045463</name>
</gene>
<dbReference type="InterPro" id="IPR008077">
    <property type="entry name" value="GPCR_2_brain_angio_inhib"/>
</dbReference>
<feature type="domain" description="G-protein coupled receptors family 2 profile 1" evidence="17">
    <location>
        <begin position="158"/>
        <end position="243"/>
    </location>
</feature>
<dbReference type="CDD" id="cd00096">
    <property type="entry name" value="Ig"/>
    <property type="match status" value="1"/>
</dbReference>
<dbReference type="Pfam" id="PF16489">
    <property type="entry name" value="GAIN"/>
    <property type="match status" value="1"/>
</dbReference>
<dbReference type="InterPro" id="IPR046338">
    <property type="entry name" value="GAIN_dom_sf"/>
</dbReference>
<feature type="transmembrane region" description="Helical" evidence="15">
    <location>
        <begin position="606"/>
        <end position="630"/>
    </location>
</feature>
<dbReference type="Gene3D" id="4.10.1240.10">
    <property type="entry name" value="GPCR, family 2, extracellular hormone receptor domain"/>
    <property type="match status" value="1"/>
</dbReference>
<dbReference type="PROSITE" id="PS50221">
    <property type="entry name" value="GAIN_B"/>
    <property type="match status" value="1"/>
</dbReference>
<keyword evidence="5" id="KW-0732">Signal</keyword>
<evidence type="ECO:0000256" key="3">
    <source>
        <dbReference type="ARBA" id="ARBA00022475"/>
    </source>
</evidence>
<dbReference type="Pfam" id="PF07679">
    <property type="entry name" value="I-set"/>
    <property type="match status" value="1"/>
</dbReference>
<evidence type="ECO:0000256" key="10">
    <source>
        <dbReference type="ARBA" id="ARBA00023157"/>
    </source>
</evidence>
<dbReference type="PROSITE" id="PS50227">
    <property type="entry name" value="G_PROTEIN_RECEP_F2_3"/>
    <property type="match status" value="1"/>
</dbReference>
<feature type="compositionally biased region" description="Basic and acidic residues" evidence="14">
    <location>
        <begin position="911"/>
        <end position="922"/>
    </location>
</feature>
<dbReference type="InterPro" id="IPR000203">
    <property type="entry name" value="GPS"/>
</dbReference>
<dbReference type="Pfam" id="PF00002">
    <property type="entry name" value="7tm_2"/>
    <property type="match status" value="1"/>
</dbReference>
<evidence type="ECO:0000256" key="1">
    <source>
        <dbReference type="ARBA" id="ARBA00004651"/>
    </source>
</evidence>
<name>A0A6S7IVX6_PARCT</name>
<feature type="transmembrane region" description="Helical" evidence="15">
    <location>
        <begin position="727"/>
        <end position="749"/>
    </location>
</feature>
<evidence type="ECO:0000256" key="14">
    <source>
        <dbReference type="SAM" id="MobiDB-lite"/>
    </source>
</evidence>
<feature type="compositionally biased region" description="Basic and acidic residues" evidence="14">
    <location>
        <begin position="884"/>
        <end position="902"/>
    </location>
</feature>
<dbReference type="InterPro" id="IPR017981">
    <property type="entry name" value="GPCR_2-like_7TM"/>
</dbReference>
<evidence type="ECO:0000259" key="19">
    <source>
        <dbReference type="PROSITE" id="PS50835"/>
    </source>
</evidence>
<dbReference type="FunFam" id="1.20.1070.10:FF:000058">
    <property type="entry name" value="Adhesion G protein-coupled receptor F5"/>
    <property type="match status" value="1"/>
</dbReference>
<protein>
    <submittedName>
        <fullName evidence="20">Adhesion G -coupled receptor L3-like</fullName>
    </submittedName>
</protein>
<dbReference type="Proteomes" id="UP001152795">
    <property type="component" value="Unassembled WGS sequence"/>
</dbReference>
<evidence type="ECO:0000313" key="21">
    <source>
        <dbReference type="Proteomes" id="UP001152795"/>
    </source>
</evidence>
<dbReference type="Pfam" id="PF01825">
    <property type="entry name" value="GPS"/>
    <property type="match status" value="1"/>
</dbReference>
<dbReference type="SMART" id="SM00008">
    <property type="entry name" value="HormR"/>
    <property type="match status" value="1"/>
</dbReference>
<organism evidence="20 21">
    <name type="scientific">Paramuricea clavata</name>
    <name type="common">Red gorgonian</name>
    <name type="synonym">Violescent sea-whip</name>
    <dbReference type="NCBI Taxonomy" id="317549"/>
    <lineage>
        <taxon>Eukaryota</taxon>
        <taxon>Metazoa</taxon>
        <taxon>Cnidaria</taxon>
        <taxon>Anthozoa</taxon>
        <taxon>Octocorallia</taxon>
        <taxon>Malacalcyonacea</taxon>
        <taxon>Plexauridae</taxon>
        <taxon>Paramuricea</taxon>
    </lineage>
</organism>
<dbReference type="Gene3D" id="1.20.1070.10">
    <property type="entry name" value="Rhodopsin 7-helix transmembrane proteins"/>
    <property type="match status" value="1"/>
</dbReference>
<dbReference type="SUPFAM" id="SSF81321">
    <property type="entry name" value="Family A G protein-coupled receptor-like"/>
    <property type="match status" value="1"/>
</dbReference>
<sequence length="922" mass="101938">MDVQYSGYAGGMLEITCTVTGPSLPTFEWRNNSMILSLSTRVKIENNDKVSKLFVRKTAKPDSGDYYCIASKGEDTINSSVPVEVKLIPVVAVFPLSVSATEGDTIMLTCKVSVGDEENIEIMWYNSKQSGSVGQTRKQDLSNIELSDGDQRYKADYWCFAKNSDGRERSQNVTVYIISQDFNEFCLKDNGSGYTWEKTPVGTSVIKNCPAGAIGTVTRFCKSNDGRQPVWGDVSLSNCRSSVIINLVDKISRLDEGFESADISDILGETEKISEDGKLYEKDVEDIVYILEKTKEKTKTQNDRQNFIRLSSNIVSQKRKNVWKNIQSRNNLAKQIISGTDLNAMNYISQSAETGKIVSFSTPNIAVRGIRLPTVKPTNPEDISLLDTGRQGVIIPDVVTNEIDLAILVQYNSIKDILSGEELKETVDNTIGSTDSLTIRSTIVSFTIEPQLKNDSASKPFKIVLQNNQTGYEDPRRTCAFFEPDKNDSIWSSKGCTLNEAESSVENVTCDCDHNTAFAIMMDVAGVQLTESERKILETISTVGCSISLVGIVLTILMQVCFWKQVKSPRAKILVSLCVAIGFTDIFAILEGVARDSPNFCKAVAALLHFFVLSAFGWMLCEGILLYFLLIRVFDGVRGKHWKIFNFIGWGIPLLIVVVSLGATQGEGYGTESSCWLSVENKVIWAFVGPAFLVILANTIVFVMILRTMKNFHTIKQQTNIAKVKSGVKTAVAIFPILGLTWVFGLMTFNRETLVFRYLFAVFNSAQGMLIFLFNCVLNKQMREVVHDSITKRSSFSSSFGTKRVGRSKNSSSLPSKTGDSGLNQKMVEKNAMLQLEKSESSKSECGGHNNLNISVAEEANNHEENEETRHSSPNASVRSGHSLGRDNDAVEMDSKGYHSGESENSSSADRTSDNEDAHLTV</sequence>
<evidence type="ECO:0000256" key="13">
    <source>
        <dbReference type="ARBA" id="ARBA00023224"/>
    </source>
</evidence>
<proteinExistence type="inferred from homology"/>
<dbReference type="InterPro" id="IPR013098">
    <property type="entry name" value="Ig_I-set"/>
</dbReference>
<feature type="domain" description="GAIN-B" evidence="16">
    <location>
        <begin position="356"/>
        <end position="528"/>
    </location>
</feature>
<evidence type="ECO:0000259" key="17">
    <source>
        <dbReference type="PROSITE" id="PS50227"/>
    </source>
</evidence>
<dbReference type="InterPro" id="IPR007110">
    <property type="entry name" value="Ig-like_dom"/>
</dbReference>
<evidence type="ECO:0000259" key="18">
    <source>
        <dbReference type="PROSITE" id="PS50261"/>
    </source>
</evidence>
<feature type="domain" description="Ig-like" evidence="19">
    <location>
        <begin position="10"/>
        <end position="84"/>
    </location>
</feature>
<keyword evidence="6" id="KW-0677">Repeat</keyword>
<dbReference type="InterPro" id="IPR001879">
    <property type="entry name" value="GPCR_2_extracellular_dom"/>
</dbReference>
<dbReference type="OrthoDB" id="5968745at2759"/>
<dbReference type="PRINTS" id="PR00249">
    <property type="entry name" value="GPCRSECRETIN"/>
</dbReference>
<dbReference type="SUPFAM" id="SSF48726">
    <property type="entry name" value="Immunoglobulin"/>
    <property type="match status" value="2"/>
</dbReference>
<dbReference type="GO" id="GO:0005886">
    <property type="term" value="C:plasma membrane"/>
    <property type="evidence" value="ECO:0007669"/>
    <property type="project" value="UniProtKB-SubCell"/>
</dbReference>
<dbReference type="PROSITE" id="PS50835">
    <property type="entry name" value="IG_LIKE"/>
    <property type="match status" value="2"/>
</dbReference>
<feature type="region of interest" description="Disordered" evidence="14">
    <location>
        <begin position="796"/>
        <end position="825"/>
    </location>
</feature>
<dbReference type="Gene3D" id="2.60.40.10">
    <property type="entry name" value="Immunoglobulins"/>
    <property type="match status" value="2"/>
</dbReference>
<keyword evidence="12" id="KW-0325">Glycoprotein</keyword>
<dbReference type="InterPro" id="IPR013783">
    <property type="entry name" value="Ig-like_fold"/>
</dbReference>
<keyword evidence="3" id="KW-1003">Cell membrane</keyword>
<evidence type="ECO:0000256" key="2">
    <source>
        <dbReference type="ARBA" id="ARBA00007343"/>
    </source>
</evidence>
<keyword evidence="8" id="KW-0297">G-protein coupled receptor</keyword>
<feature type="compositionally biased region" description="Polar residues" evidence="14">
    <location>
        <begin position="808"/>
        <end position="824"/>
    </location>
</feature>
<dbReference type="GO" id="GO:0007166">
    <property type="term" value="P:cell surface receptor signaling pathway"/>
    <property type="evidence" value="ECO:0007669"/>
    <property type="project" value="InterPro"/>
</dbReference>
<accession>A0A6S7IVX6</accession>
<reference evidence="20" key="1">
    <citation type="submission" date="2020-04" db="EMBL/GenBank/DDBJ databases">
        <authorList>
            <person name="Alioto T."/>
            <person name="Alioto T."/>
            <person name="Gomez Garrido J."/>
        </authorList>
    </citation>
    <scope>NUCLEOTIDE SEQUENCE</scope>
    <source>
        <strain evidence="20">A484AB</strain>
    </source>
</reference>
<dbReference type="PRINTS" id="PR01694">
    <property type="entry name" value="BAIPRECURSOR"/>
</dbReference>
<evidence type="ECO:0000256" key="11">
    <source>
        <dbReference type="ARBA" id="ARBA00023170"/>
    </source>
</evidence>
<dbReference type="SMART" id="SM00409">
    <property type="entry name" value="IG"/>
    <property type="match status" value="2"/>
</dbReference>
<keyword evidence="4 15" id="KW-0812">Transmembrane</keyword>
<dbReference type="AlphaFoldDB" id="A0A6S7IVX6"/>
<feature type="transmembrane region" description="Helical" evidence="15">
    <location>
        <begin position="642"/>
        <end position="663"/>
    </location>
</feature>
<dbReference type="InterPro" id="IPR000832">
    <property type="entry name" value="GPCR_2_secretin-like"/>
</dbReference>
<keyword evidence="13" id="KW-0807">Transducer</keyword>
<dbReference type="InterPro" id="IPR036445">
    <property type="entry name" value="GPCR_2_extracell_dom_sf"/>
</dbReference>